<evidence type="ECO:0008006" key="4">
    <source>
        <dbReference type="Google" id="ProtNLM"/>
    </source>
</evidence>
<proteinExistence type="predicted"/>
<accession>A0ABM7Z3H8</accession>
<evidence type="ECO:0000313" key="2">
    <source>
        <dbReference type="EMBL" id="BDI17559.1"/>
    </source>
</evidence>
<evidence type="ECO:0000256" key="1">
    <source>
        <dbReference type="SAM" id="Phobius"/>
    </source>
</evidence>
<dbReference type="Pfam" id="PF09604">
    <property type="entry name" value="Potass_KdpF"/>
    <property type="match status" value="1"/>
</dbReference>
<dbReference type="InterPro" id="IPR011726">
    <property type="entry name" value="KdpF"/>
</dbReference>
<evidence type="ECO:0000313" key="3">
    <source>
        <dbReference type="Proteomes" id="UP001055453"/>
    </source>
</evidence>
<dbReference type="Proteomes" id="UP001055453">
    <property type="component" value="Chromosome"/>
</dbReference>
<reference evidence="2" key="1">
    <citation type="submission" date="2022-04" db="EMBL/GenBank/DDBJ databases">
        <title>Complete genome sequence of a cyanobacterium, Nostoc sp. SO-36, isolated in Antarctica.</title>
        <authorList>
            <person name="Kanesaki Y."/>
            <person name="Effendi D."/>
            <person name="Sakamoto T."/>
            <person name="Ohtani S."/>
            <person name="Awai K."/>
        </authorList>
    </citation>
    <scope>NUCLEOTIDE SEQUENCE</scope>
    <source>
        <strain evidence="2">SO-36</strain>
    </source>
</reference>
<feature type="transmembrane region" description="Helical" evidence="1">
    <location>
        <begin position="61"/>
        <end position="84"/>
    </location>
</feature>
<sequence length="89" mass="9986">MRLPLRPFAFQFTIVIMNNVFHFIGEKPNRIPLSLFLLLCLNVLLAPAVQAATPFAISRSASYAIALLGLMTLSVSIYLFVVIFQPEKF</sequence>
<gene>
    <name evidence="2" type="ORF">ANSO36C_33610</name>
</gene>
<keyword evidence="1" id="KW-1133">Transmembrane helix</keyword>
<protein>
    <recommendedName>
        <fullName evidence="4">K+-transporting ATPase subunit F</fullName>
    </recommendedName>
</protein>
<dbReference type="EMBL" id="AP025732">
    <property type="protein sequence ID" value="BDI17559.1"/>
    <property type="molecule type" value="Genomic_DNA"/>
</dbReference>
<organism evidence="2 3">
    <name type="scientific">Nostoc cf. commune SO-36</name>
    <dbReference type="NCBI Taxonomy" id="449208"/>
    <lineage>
        <taxon>Bacteria</taxon>
        <taxon>Bacillati</taxon>
        <taxon>Cyanobacteriota</taxon>
        <taxon>Cyanophyceae</taxon>
        <taxon>Nostocales</taxon>
        <taxon>Nostocaceae</taxon>
        <taxon>Nostoc</taxon>
    </lineage>
</organism>
<keyword evidence="3" id="KW-1185">Reference proteome</keyword>
<keyword evidence="1" id="KW-0472">Membrane</keyword>
<keyword evidence="1" id="KW-0812">Transmembrane</keyword>
<name>A0ABM7Z3H8_NOSCO</name>